<comment type="caution">
    <text evidence="1">The sequence shown here is derived from an EMBL/GenBank/DDBJ whole genome shotgun (WGS) entry which is preliminary data.</text>
</comment>
<proteinExistence type="predicted"/>
<accession>A0ABN1M9R8</accession>
<dbReference type="EMBL" id="BAAACP010000022">
    <property type="protein sequence ID" value="GAA0866097.1"/>
    <property type="molecule type" value="Genomic_DNA"/>
</dbReference>
<dbReference type="Proteomes" id="UP001400965">
    <property type="component" value="Unassembled WGS sequence"/>
</dbReference>
<sequence>MKNILFFVEGVHDANCIAKILDINNFKEIKSIDKLPDIWKRKIPRTYPFAKDRLDRYIPIPTYFINKNIIVVIICANGESRLIKEIDLYISNMNKSELGQIKSICAIFDADQKCAKQSFEEKFKTNMNDMIIKKSDFIKGNINIKGESISLYNYFFPNNYQKGTLEDLLLEGAEIVYKDLLDEVNYYINSIEDKYKYNWSISSENKVRVGCISNVFQPGSANQNSIRHDDWISDKSIAYSKSINTFYKFIVDIINL</sequence>
<gene>
    <name evidence="1" type="ORF">GCM10008917_26210</name>
</gene>
<evidence type="ECO:0000313" key="2">
    <source>
        <dbReference type="Proteomes" id="UP001400965"/>
    </source>
</evidence>
<evidence type="ECO:0008006" key="3">
    <source>
        <dbReference type="Google" id="ProtNLM"/>
    </source>
</evidence>
<dbReference type="InterPro" id="IPR024508">
    <property type="entry name" value="DUF3226"/>
</dbReference>
<dbReference type="RefSeq" id="WP_346046775.1">
    <property type="nucleotide sequence ID" value="NZ_BAAACP010000022.1"/>
</dbReference>
<organism evidence="1 2">
    <name type="scientific">Paraclostridium tenue</name>
    <dbReference type="NCBI Taxonomy" id="1737"/>
    <lineage>
        <taxon>Bacteria</taxon>
        <taxon>Bacillati</taxon>
        <taxon>Bacillota</taxon>
        <taxon>Clostridia</taxon>
        <taxon>Peptostreptococcales</taxon>
        <taxon>Peptostreptococcaceae</taxon>
        <taxon>Paraclostridium</taxon>
    </lineage>
</organism>
<dbReference type="Pfam" id="PF11536">
    <property type="entry name" value="DUF3226"/>
    <property type="match status" value="1"/>
</dbReference>
<name>A0ABN1M9R8_9FIRM</name>
<evidence type="ECO:0000313" key="1">
    <source>
        <dbReference type="EMBL" id="GAA0866097.1"/>
    </source>
</evidence>
<reference evidence="1 2" key="1">
    <citation type="journal article" date="2019" name="Int. J. Syst. Evol. Microbiol.">
        <title>The Global Catalogue of Microorganisms (GCM) 10K type strain sequencing project: providing services to taxonomists for standard genome sequencing and annotation.</title>
        <authorList>
            <consortium name="The Broad Institute Genomics Platform"/>
            <consortium name="The Broad Institute Genome Sequencing Center for Infectious Disease"/>
            <person name="Wu L."/>
            <person name="Ma J."/>
        </authorList>
    </citation>
    <scope>NUCLEOTIDE SEQUENCE [LARGE SCALE GENOMIC DNA]</scope>
    <source>
        <strain evidence="1 2">JCM 6486</strain>
    </source>
</reference>
<protein>
    <recommendedName>
        <fullName evidence="3">DUF4276 family protein</fullName>
    </recommendedName>
</protein>
<dbReference type="SUPFAM" id="SSF160945">
    <property type="entry name" value="PH0156-like"/>
    <property type="match status" value="1"/>
</dbReference>
<keyword evidence="2" id="KW-1185">Reference proteome</keyword>